<evidence type="ECO:0000256" key="5">
    <source>
        <dbReference type="HAMAP-Rule" id="MF_00376"/>
    </source>
</evidence>
<keyword evidence="4 5" id="KW-0173">Coenzyme A biosynthesis</keyword>
<comment type="caution">
    <text evidence="7">The sequence shown here is derived from an EMBL/GenBank/DDBJ whole genome shotgun (WGS) entry which is preliminary data.</text>
</comment>
<gene>
    <name evidence="5" type="primary">coaE</name>
    <name evidence="7" type="ORF">B0682_01510</name>
</gene>
<proteinExistence type="inferred from homology"/>
<name>A0A1T0CJT0_9GAMM</name>
<dbReference type="PANTHER" id="PTHR10695:SF46">
    <property type="entry name" value="BIFUNCTIONAL COENZYME A SYNTHASE-RELATED"/>
    <property type="match status" value="1"/>
</dbReference>
<keyword evidence="8" id="KW-1185">Reference proteome</keyword>
<dbReference type="Gene3D" id="3.40.50.300">
    <property type="entry name" value="P-loop containing nucleotide triphosphate hydrolases"/>
    <property type="match status" value="1"/>
</dbReference>
<dbReference type="NCBIfam" id="TIGR00152">
    <property type="entry name" value="dephospho-CoA kinase"/>
    <property type="match status" value="1"/>
</dbReference>
<dbReference type="CDD" id="cd02022">
    <property type="entry name" value="DPCK"/>
    <property type="match status" value="1"/>
</dbReference>
<dbReference type="Proteomes" id="UP000191094">
    <property type="component" value="Unassembled WGS sequence"/>
</dbReference>
<dbReference type="STRING" id="90241.B0682_01510"/>
<sequence>MNRLVIGLTGGIGSGKSLASDWFAKQGIEVVDADVISHQVVAKGTPTLVKIQQQFGDWVLGKNNELNRQALRQFVFNDANALMALEAITHPVIRQQAEQQLAAAQSEYVILSAPLLFEAHKAGLVGLCQRVLVIDAPKTLQLFRASGRDGQSVEKIKAVMQHQLSRTERLARADDVAVNDGSPSDLYQQLQTFHQQYLQLAQNKS</sequence>
<keyword evidence="5" id="KW-0963">Cytoplasm</keyword>
<dbReference type="AlphaFoldDB" id="A0A1T0CJT0"/>
<keyword evidence="2 5" id="KW-0547">Nucleotide-binding</keyword>
<comment type="pathway">
    <text evidence="5">Cofactor biosynthesis; coenzyme A biosynthesis; CoA from (R)-pantothenate: step 5/5.</text>
</comment>
<dbReference type="UniPathway" id="UPA00241">
    <property type="reaction ID" value="UER00356"/>
</dbReference>
<evidence type="ECO:0000313" key="7">
    <source>
        <dbReference type="EMBL" id="OOS22585.1"/>
    </source>
</evidence>
<comment type="similarity">
    <text evidence="1 5">Belongs to the CoaE family.</text>
</comment>
<organism evidence="7 8">
    <name type="scientific">Lwoffella lincolnii</name>
    <dbReference type="NCBI Taxonomy" id="90241"/>
    <lineage>
        <taxon>Bacteria</taxon>
        <taxon>Pseudomonadati</taxon>
        <taxon>Pseudomonadota</taxon>
        <taxon>Gammaproteobacteria</taxon>
        <taxon>Moraxellales</taxon>
        <taxon>Moraxellaceae</taxon>
        <taxon>Lwoffella</taxon>
    </lineage>
</organism>
<feature type="binding site" evidence="5">
    <location>
        <begin position="13"/>
        <end position="18"/>
    </location>
    <ligand>
        <name>ATP</name>
        <dbReference type="ChEBI" id="CHEBI:30616"/>
    </ligand>
</feature>
<evidence type="ECO:0000256" key="3">
    <source>
        <dbReference type="ARBA" id="ARBA00022840"/>
    </source>
</evidence>
<keyword evidence="3 5" id="KW-0067">ATP-binding</keyword>
<evidence type="ECO:0000256" key="6">
    <source>
        <dbReference type="NCBIfam" id="TIGR00152"/>
    </source>
</evidence>
<dbReference type="GO" id="GO:0015937">
    <property type="term" value="P:coenzyme A biosynthetic process"/>
    <property type="evidence" value="ECO:0007669"/>
    <property type="project" value="UniProtKB-UniRule"/>
</dbReference>
<evidence type="ECO:0000256" key="2">
    <source>
        <dbReference type="ARBA" id="ARBA00022741"/>
    </source>
</evidence>
<keyword evidence="5" id="KW-0808">Transferase</keyword>
<dbReference type="GO" id="GO:0005737">
    <property type="term" value="C:cytoplasm"/>
    <property type="evidence" value="ECO:0007669"/>
    <property type="project" value="UniProtKB-SubCell"/>
</dbReference>
<evidence type="ECO:0000256" key="4">
    <source>
        <dbReference type="ARBA" id="ARBA00022993"/>
    </source>
</evidence>
<protein>
    <recommendedName>
        <fullName evidence="5 6">Dephospho-CoA kinase</fullName>
        <ecNumber evidence="5 6">2.7.1.24</ecNumber>
    </recommendedName>
    <alternativeName>
        <fullName evidence="5">Dephosphocoenzyme A kinase</fullName>
    </alternativeName>
</protein>
<dbReference type="InterPro" id="IPR027417">
    <property type="entry name" value="P-loop_NTPase"/>
</dbReference>
<dbReference type="PANTHER" id="PTHR10695">
    <property type="entry name" value="DEPHOSPHO-COA KINASE-RELATED"/>
    <property type="match status" value="1"/>
</dbReference>
<keyword evidence="5 7" id="KW-0418">Kinase</keyword>
<dbReference type="EC" id="2.7.1.24" evidence="5 6"/>
<comment type="subcellular location">
    <subcellularLocation>
        <location evidence="5">Cytoplasm</location>
    </subcellularLocation>
</comment>
<reference evidence="7 8" key="1">
    <citation type="submission" date="2017-02" db="EMBL/GenBank/DDBJ databases">
        <title>Draft genome sequence of Moraxella lincolnii CCUG 9405T type strain.</title>
        <authorList>
            <person name="Salva-Serra F."/>
            <person name="Engstrom-Jakobsson H."/>
            <person name="Thorell K."/>
            <person name="Jaen-Luchoro D."/>
            <person name="Gonzales-Siles L."/>
            <person name="Karlsson R."/>
            <person name="Yazdan S."/>
            <person name="Boulund F."/>
            <person name="Johnning A."/>
            <person name="Engstrand L."/>
            <person name="Kristiansson E."/>
            <person name="Moore E."/>
        </authorList>
    </citation>
    <scope>NUCLEOTIDE SEQUENCE [LARGE SCALE GENOMIC DNA]</scope>
    <source>
        <strain evidence="7 8">CCUG 9405</strain>
    </source>
</reference>
<dbReference type="Pfam" id="PF01121">
    <property type="entry name" value="CoaE"/>
    <property type="match status" value="1"/>
</dbReference>
<evidence type="ECO:0000256" key="1">
    <source>
        <dbReference type="ARBA" id="ARBA00009018"/>
    </source>
</evidence>
<dbReference type="OrthoDB" id="9812943at2"/>
<dbReference type="PROSITE" id="PS51219">
    <property type="entry name" value="DPCK"/>
    <property type="match status" value="1"/>
</dbReference>
<evidence type="ECO:0000313" key="8">
    <source>
        <dbReference type="Proteomes" id="UP000191094"/>
    </source>
</evidence>
<dbReference type="GO" id="GO:0004140">
    <property type="term" value="F:dephospho-CoA kinase activity"/>
    <property type="evidence" value="ECO:0007669"/>
    <property type="project" value="UniProtKB-UniRule"/>
</dbReference>
<accession>A0A1T0CJT0</accession>
<comment type="function">
    <text evidence="5">Catalyzes the phosphorylation of the 3'-hydroxyl group of dephosphocoenzyme A to form coenzyme A.</text>
</comment>
<dbReference type="EMBL" id="MUYT01000002">
    <property type="protein sequence ID" value="OOS22585.1"/>
    <property type="molecule type" value="Genomic_DNA"/>
</dbReference>
<comment type="catalytic activity">
    <reaction evidence="5">
        <text>3'-dephospho-CoA + ATP = ADP + CoA + H(+)</text>
        <dbReference type="Rhea" id="RHEA:18245"/>
        <dbReference type="ChEBI" id="CHEBI:15378"/>
        <dbReference type="ChEBI" id="CHEBI:30616"/>
        <dbReference type="ChEBI" id="CHEBI:57287"/>
        <dbReference type="ChEBI" id="CHEBI:57328"/>
        <dbReference type="ChEBI" id="CHEBI:456216"/>
        <dbReference type="EC" id="2.7.1.24"/>
    </reaction>
</comment>
<dbReference type="HAMAP" id="MF_00376">
    <property type="entry name" value="Dephospho_CoA_kinase"/>
    <property type="match status" value="1"/>
</dbReference>
<dbReference type="GO" id="GO:0005524">
    <property type="term" value="F:ATP binding"/>
    <property type="evidence" value="ECO:0007669"/>
    <property type="project" value="UniProtKB-UniRule"/>
</dbReference>
<dbReference type="SUPFAM" id="SSF52540">
    <property type="entry name" value="P-loop containing nucleoside triphosphate hydrolases"/>
    <property type="match status" value="1"/>
</dbReference>
<dbReference type="InterPro" id="IPR001977">
    <property type="entry name" value="Depp_CoAkinase"/>
</dbReference>
<dbReference type="RefSeq" id="WP_078306439.1">
    <property type="nucleotide sequence ID" value="NZ_CP147511.1"/>
</dbReference>